<dbReference type="GO" id="GO:0003723">
    <property type="term" value="F:RNA binding"/>
    <property type="evidence" value="ECO:0007669"/>
    <property type="project" value="InterPro"/>
</dbReference>
<evidence type="ECO:0000256" key="3">
    <source>
        <dbReference type="ARBA" id="ARBA00023235"/>
    </source>
</evidence>
<dbReference type="PANTHER" id="PTHR11142:SF0">
    <property type="entry name" value="TRNA PSEUDOURIDINE SYNTHASE-LIKE 1"/>
    <property type="match status" value="1"/>
</dbReference>
<dbReference type="AlphaFoldDB" id="A0A1Q9CRE5"/>
<accession>A0A1Q9CRE5</accession>
<dbReference type="EMBL" id="LSRX01000974">
    <property type="protein sequence ID" value="OLP85496.1"/>
    <property type="molecule type" value="Genomic_DNA"/>
</dbReference>
<organism evidence="6 7">
    <name type="scientific">Symbiodinium microadriaticum</name>
    <name type="common">Dinoflagellate</name>
    <name type="synonym">Zooxanthella microadriatica</name>
    <dbReference type="NCBI Taxonomy" id="2951"/>
    <lineage>
        <taxon>Eukaryota</taxon>
        <taxon>Sar</taxon>
        <taxon>Alveolata</taxon>
        <taxon>Dinophyceae</taxon>
        <taxon>Suessiales</taxon>
        <taxon>Symbiodiniaceae</taxon>
        <taxon>Symbiodinium</taxon>
    </lineage>
</organism>
<sequence length="550" mass="61024">MPEANKVASGQATSGSQLLRDLAAKKVTLPSVVFVKVVEGLPGKDSRRRMPDGHGQRRGCLADWGPDTLAASCNVCGCACWVGAARIRALRPPAMDTSPDMPEQTSHASSVELWWLRLAYDGTDYAGWQKQSEEVRTIQGEVDKALALVFRSSIRTVGASRTDSGVHAQGQVCHFEAPSLWANSNSRLDAAAALRRLRLTLPKAILALELGLAPSGFHSRLSAAKKQYSYRLSTASLVMPFEARRCWICGDLNLDAMQKAIDELSGKEMDYSAFSTGENDLDYHGPTVKTVDISLQVDGPDKILIRATSERFLYKMVRRLVGGLVEVGKGRLEASGLESADRRQIPTAPPEGLSLEEVMYPFTLKEDRKGPFLGSGILQATELILRHAEPGRFKDKEAERKALKLCRDALLGGPIEEDQTEEGVQRGARGTIGEGPKQRPFRLDTDEPDTAERLSKLAKEVRQADLTASCRHMNFRSKLERHEVEMTELYKQRLRLPLDITDLPLQEPRSRAIRRWRLQKLDTLADPLRATAPELRRKCLRDIEKLALLG</sequence>
<dbReference type="CDD" id="cd02570">
    <property type="entry name" value="PseudoU_synth_EcTruA"/>
    <property type="match status" value="1"/>
</dbReference>
<feature type="domain" description="Pseudouridine synthase I TruA alpha/beta" evidence="5">
    <location>
        <begin position="269"/>
        <end position="361"/>
    </location>
</feature>
<keyword evidence="2" id="KW-0819">tRNA processing</keyword>
<proteinExistence type="inferred from homology"/>
<evidence type="ECO:0000256" key="4">
    <source>
        <dbReference type="SAM" id="MobiDB-lite"/>
    </source>
</evidence>
<dbReference type="Gene3D" id="3.30.70.580">
    <property type="entry name" value="Pseudouridine synthase I, catalytic domain, N-terminal subdomain"/>
    <property type="match status" value="1"/>
</dbReference>
<dbReference type="InterPro" id="IPR020097">
    <property type="entry name" value="PsdUridine_synth_TruA_a/b_dom"/>
</dbReference>
<feature type="region of interest" description="Disordered" evidence="4">
    <location>
        <begin position="419"/>
        <end position="443"/>
    </location>
</feature>
<keyword evidence="7" id="KW-1185">Reference proteome</keyword>
<evidence type="ECO:0000256" key="2">
    <source>
        <dbReference type="ARBA" id="ARBA00022694"/>
    </source>
</evidence>
<comment type="caution">
    <text evidence="6">The sequence shown here is derived from an EMBL/GenBank/DDBJ whole genome shotgun (WGS) entry which is preliminary data.</text>
</comment>
<protein>
    <submittedName>
        <fullName evidence="6">tRNA pseudouridine synthase A</fullName>
    </submittedName>
</protein>
<dbReference type="PANTHER" id="PTHR11142">
    <property type="entry name" value="PSEUDOURIDYLATE SYNTHASE"/>
    <property type="match status" value="1"/>
</dbReference>
<dbReference type="Proteomes" id="UP000186817">
    <property type="component" value="Unassembled WGS sequence"/>
</dbReference>
<dbReference type="InterPro" id="IPR020095">
    <property type="entry name" value="PsdUridine_synth_TruA_C"/>
</dbReference>
<gene>
    <name evidence="6" type="primary">truA</name>
    <name evidence="6" type="ORF">AK812_SmicGene33525</name>
</gene>
<dbReference type="GO" id="GO:0009982">
    <property type="term" value="F:pseudouridine synthase activity"/>
    <property type="evidence" value="ECO:0007669"/>
    <property type="project" value="InterPro"/>
</dbReference>
<evidence type="ECO:0000256" key="1">
    <source>
        <dbReference type="ARBA" id="ARBA00009375"/>
    </source>
</evidence>
<dbReference type="OrthoDB" id="271910at2759"/>
<dbReference type="InterPro" id="IPR001406">
    <property type="entry name" value="PsdUridine_synth_TruA"/>
</dbReference>
<dbReference type="SUPFAM" id="SSF55120">
    <property type="entry name" value="Pseudouridine synthase"/>
    <property type="match status" value="1"/>
</dbReference>
<comment type="similarity">
    <text evidence="1">Belongs to the tRNA pseudouridine synthase TruA family.</text>
</comment>
<dbReference type="InterPro" id="IPR020094">
    <property type="entry name" value="TruA/RsuA/RluB/E/F_N"/>
</dbReference>
<dbReference type="Pfam" id="PF01416">
    <property type="entry name" value="PseudoU_synth_1"/>
    <property type="match status" value="1"/>
</dbReference>
<dbReference type="InterPro" id="IPR020103">
    <property type="entry name" value="PsdUridine_synth_cat_dom_sf"/>
</dbReference>
<reference evidence="6 7" key="1">
    <citation type="submission" date="2016-02" db="EMBL/GenBank/DDBJ databases">
        <title>Genome analysis of coral dinoflagellate symbionts highlights evolutionary adaptations to a symbiotic lifestyle.</title>
        <authorList>
            <person name="Aranda M."/>
            <person name="Li Y."/>
            <person name="Liew Y.J."/>
            <person name="Baumgarten S."/>
            <person name="Simakov O."/>
            <person name="Wilson M."/>
            <person name="Piel J."/>
            <person name="Ashoor H."/>
            <person name="Bougouffa S."/>
            <person name="Bajic V.B."/>
            <person name="Ryu T."/>
            <person name="Ravasi T."/>
            <person name="Bayer T."/>
            <person name="Micklem G."/>
            <person name="Kim H."/>
            <person name="Bhak J."/>
            <person name="Lajeunesse T.C."/>
            <person name="Voolstra C.R."/>
        </authorList>
    </citation>
    <scope>NUCLEOTIDE SEQUENCE [LARGE SCALE GENOMIC DNA]</scope>
    <source>
        <strain evidence="6 7">CCMP2467</strain>
    </source>
</reference>
<dbReference type="HAMAP" id="MF_00171">
    <property type="entry name" value="TruA"/>
    <property type="match status" value="1"/>
</dbReference>
<evidence type="ECO:0000313" key="6">
    <source>
        <dbReference type="EMBL" id="OLP85496.1"/>
    </source>
</evidence>
<keyword evidence="3" id="KW-0413">Isomerase</keyword>
<dbReference type="Gene3D" id="3.30.70.660">
    <property type="entry name" value="Pseudouridine synthase I, catalytic domain, C-terminal subdomain"/>
    <property type="match status" value="1"/>
</dbReference>
<dbReference type="GO" id="GO:0031119">
    <property type="term" value="P:tRNA pseudouridine synthesis"/>
    <property type="evidence" value="ECO:0007669"/>
    <property type="project" value="TreeGrafter"/>
</dbReference>
<name>A0A1Q9CRE5_SYMMI</name>
<evidence type="ECO:0000313" key="7">
    <source>
        <dbReference type="Proteomes" id="UP000186817"/>
    </source>
</evidence>
<evidence type="ECO:0000259" key="5">
    <source>
        <dbReference type="Pfam" id="PF01416"/>
    </source>
</evidence>